<protein>
    <submittedName>
        <fullName evidence="4">Uncharacterized protein</fullName>
    </submittedName>
</protein>
<evidence type="ECO:0000256" key="2">
    <source>
        <dbReference type="ARBA" id="ARBA00023146"/>
    </source>
</evidence>
<keyword evidence="2" id="KW-0030">Aminoacyl-tRNA synthetase</keyword>
<feature type="region of interest" description="Disordered" evidence="3">
    <location>
        <begin position="1"/>
        <end position="20"/>
    </location>
</feature>
<dbReference type="EMBL" id="WJXA01000005">
    <property type="protein sequence ID" value="KAF7142388.1"/>
    <property type="molecule type" value="Genomic_DNA"/>
</dbReference>
<reference evidence="4" key="1">
    <citation type="submission" date="2019-11" db="EMBL/GenBank/DDBJ databases">
        <authorList>
            <person name="Liu Y."/>
            <person name="Hou J."/>
            <person name="Li T.-Q."/>
            <person name="Guan C.-H."/>
            <person name="Wu X."/>
            <person name="Wu H.-Z."/>
            <person name="Ling F."/>
            <person name="Zhang R."/>
            <person name="Shi X.-G."/>
            <person name="Ren J.-P."/>
            <person name="Chen E.-F."/>
            <person name="Sun J.-M."/>
        </authorList>
    </citation>
    <scope>NUCLEOTIDE SEQUENCE</scope>
    <source>
        <strain evidence="4">Adult_tree_wgs_1</strain>
        <tissue evidence="4">Leaves</tissue>
    </source>
</reference>
<keyword evidence="2" id="KW-0436">Ligase</keyword>
<evidence type="ECO:0000256" key="3">
    <source>
        <dbReference type="SAM" id="MobiDB-lite"/>
    </source>
</evidence>
<dbReference type="GO" id="GO:0005739">
    <property type="term" value="C:mitochondrion"/>
    <property type="evidence" value="ECO:0007669"/>
    <property type="project" value="TreeGrafter"/>
</dbReference>
<dbReference type="Proteomes" id="UP000626092">
    <property type="component" value="Unassembled WGS sequence"/>
</dbReference>
<gene>
    <name evidence="4" type="ORF">RHSIM_Rhsim05G0030800</name>
</gene>
<dbReference type="AlphaFoldDB" id="A0A834H6L3"/>
<dbReference type="PANTHER" id="PTHR22594">
    <property type="entry name" value="ASPARTYL/LYSYL-TRNA SYNTHETASE"/>
    <property type="match status" value="1"/>
</dbReference>
<feature type="compositionally biased region" description="Polar residues" evidence="3">
    <location>
        <begin position="1"/>
        <end position="14"/>
    </location>
</feature>
<organism evidence="4 5">
    <name type="scientific">Rhododendron simsii</name>
    <name type="common">Sims's rhododendron</name>
    <dbReference type="NCBI Taxonomy" id="118357"/>
    <lineage>
        <taxon>Eukaryota</taxon>
        <taxon>Viridiplantae</taxon>
        <taxon>Streptophyta</taxon>
        <taxon>Embryophyta</taxon>
        <taxon>Tracheophyta</taxon>
        <taxon>Spermatophyta</taxon>
        <taxon>Magnoliopsida</taxon>
        <taxon>eudicotyledons</taxon>
        <taxon>Gunneridae</taxon>
        <taxon>Pentapetalae</taxon>
        <taxon>asterids</taxon>
        <taxon>Ericales</taxon>
        <taxon>Ericaceae</taxon>
        <taxon>Ericoideae</taxon>
        <taxon>Rhodoreae</taxon>
        <taxon>Rhododendron</taxon>
    </lineage>
</organism>
<dbReference type="GO" id="GO:0006421">
    <property type="term" value="P:asparaginyl-tRNA aminoacylation"/>
    <property type="evidence" value="ECO:0007669"/>
    <property type="project" value="TreeGrafter"/>
</dbReference>
<evidence type="ECO:0000313" key="4">
    <source>
        <dbReference type="EMBL" id="KAF7142388.1"/>
    </source>
</evidence>
<evidence type="ECO:0000256" key="1">
    <source>
        <dbReference type="ARBA" id="ARBA00022917"/>
    </source>
</evidence>
<dbReference type="PANTHER" id="PTHR22594:SF54">
    <property type="entry name" value="ASPARAGINE--TRNA LIGASE, CYTOPLASMIC 1-RELATED"/>
    <property type="match status" value="1"/>
</dbReference>
<evidence type="ECO:0000313" key="5">
    <source>
        <dbReference type="Proteomes" id="UP000626092"/>
    </source>
</evidence>
<dbReference type="GO" id="GO:0005524">
    <property type="term" value="F:ATP binding"/>
    <property type="evidence" value="ECO:0007669"/>
    <property type="project" value="UniProtKB-KW"/>
</dbReference>
<dbReference type="OrthoDB" id="1733815at2759"/>
<keyword evidence="1" id="KW-0648">Protein biosynthesis</keyword>
<accession>A0A834H6L3</accession>
<proteinExistence type="predicted"/>
<sequence>MKKTRSTAFQSSPNIDPAKVPPVEAKQRVELIRVQMILDLGTVDPAKYPLPQTRLTLEFLRDYVHLRPRTNTISAIACIRNALAYATYTFFQNDAEKLEKELIKNPRPSEADDDMNCAVAYVRFFCEWLLDNCLDDMEFMVKNLDKSAIDRPRMVSSTKFVRTSYTEAVAILDEALKERQFENIVEWGIDLASDHES</sequence>
<dbReference type="InterPro" id="IPR045864">
    <property type="entry name" value="aa-tRNA-synth_II/BPL/LPL"/>
</dbReference>
<comment type="caution">
    <text evidence="4">The sequence shown here is derived from an EMBL/GenBank/DDBJ whole genome shotgun (WGS) entry which is preliminary data.</text>
</comment>
<name>A0A834H6L3_RHOSS</name>
<keyword evidence="5" id="KW-1185">Reference proteome</keyword>
<dbReference type="GO" id="GO:0004816">
    <property type="term" value="F:asparagine-tRNA ligase activity"/>
    <property type="evidence" value="ECO:0007669"/>
    <property type="project" value="TreeGrafter"/>
</dbReference>
<dbReference type="Gene3D" id="3.30.930.10">
    <property type="entry name" value="Bira Bifunctional Protein, Domain 2"/>
    <property type="match status" value="1"/>
</dbReference>